<evidence type="ECO:0000256" key="1">
    <source>
        <dbReference type="SAM" id="MobiDB-lite"/>
    </source>
</evidence>
<reference evidence="2" key="1">
    <citation type="journal article" date="2014" name="Nat. Commun.">
        <title>Genome sequence of mungbean and insights into evolution within Vigna species.</title>
        <authorList>
            <person name="Kang Y.J."/>
            <person name="Kim S.K."/>
            <person name="Kim M.Y."/>
            <person name="Lestari P."/>
            <person name="Kim K.H."/>
            <person name="Ha B.K."/>
            <person name="Jun T.H."/>
            <person name="Hwang W.J."/>
            <person name="Lee T."/>
            <person name="Lee J."/>
            <person name="Shim S."/>
            <person name="Yoon M.Y."/>
            <person name="Jang Y.E."/>
            <person name="Han K.S."/>
            <person name="Taeprayoon P."/>
            <person name="Yoon N."/>
            <person name="Somta P."/>
            <person name="Tanya P."/>
            <person name="Kim K.S."/>
            <person name="Gwag J.G."/>
            <person name="Moon J.K."/>
            <person name="Lee Y.H."/>
            <person name="Park B.S."/>
            <person name="Bombarely A."/>
            <person name="Doyle J.J."/>
            <person name="Jackson S.A."/>
            <person name="Schafleitner R."/>
            <person name="Srinives P."/>
            <person name="Varshney R.K."/>
            <person name="Lee S.H."/>
        </authorList>
    </citation>
    <scope>NUCLEOTIDE SEQUENCE [LARGE SCALE GENOMIC DNA]</scope>
    <source>
        <strain evidence="2">cv. VC1973A</strain>
    </source>
</reference>
<dbReference type="KEGG" id="vra:106770742"/>
<dbReference type="PANTHER" id="PTHR35767:SF11">
    <property type="match status" value="1"/>
</dbReference>
<evidence type="ECO:0000313" key="3">
    <source>
        <dbReference type="RefSeq" id="XP_014512021.1"/>
    </source>
</evidence>
<dbReference type="OrthoDB" id="1929441at2759"/>
<dbReference type="RefSeq" id="XP_022641556.1">
    <property type="nucleotide sequence ID" value="XM_022785835.1"/>
</dbReference>
<sequence length="280" mass="31947">MMSQQENQNQNLPAVPQSLLRQTGFGDGVKPFSLRQYVLASRHRNFLQNWPFHEKFLQLCLKHGLKEKEVLPPFGSQTSLTEPLKDSPNLMHSSSDDNNNNNDKKEADSCKAEYDYHPQTTKNDCDYKVKEGNQQNRSNISANLSQTAYTCTLPSSTHAHKISPLMPSPSKKVKDKCRRHKGRCKKRSMVDILAVARHTTLEEIHRMNKFYYAETVIEEYQQTVPYGNTSMPELGDDDSCRKAWREDAYDGVANVDMAPKGPLLLKFKLNGCNVNGYCRT</sequence>
<name>A0A1S3V100_VIGRR</name>
<keyword evidence="2" id="KW-1185">Reference proteome</keyword>
<dbReference type="PANTHER" id="PTHR35767">
    <property type="entry name" value="HAPLESS PROTEIN"/>
    <property type="match status" value="1"/>
</dbReference>
<dbReference type="Proteomes" id="UP000087766">
    <property type="component" value="Chromosome 8"/>
</dbReference>
<dbReference type="Gramene" id="Vradi08g22890.1">
    <property type="protein sequence ID" value="Vradi08g22890.1"/>
    <property type="gene ID" value="Vradi08g22890"/>
</dbReference>
<dbReference type="STRING" id="3916.A0A1S3V100"/>
<gene>
    <name evidence="3 4" type="primary">LOC106770742</name>
</gene>
<dbReference type="AlphaFoldDB" id="A0A1S3V100"/>
<organism evidence="2 3">
    <name type="scientific">Vigna radiata var. radiata</name>
    <name type="common">Mung bean</name>
    <name type="synonym">Phaseolus aureus</name>
    <dbReference type="NCBI Taxonomy" id="3916"/>
    <lineage>
        <taxon>Eukaryota</taxon>
        <taxon>Viridiplantae</taxon>
        <taxon>Streptophyta</taxon>
        <taxon>Embryophyta</taxon>
        <taxon>Tracheophyta</taxon>
        <taxon>Spermatophyta</taxon>
        <taxon>Magnoliopsida</taxon>
        <taxon>eudicotyledons</taxon>
        <taxon>Gunneridae</taxon>
        <taxon>Pentapetalae</taxon>
        <taxon>rosids</taxon>
        <taxon>fabids</taxon>
        <taxon>Fabales</taxon>
        <taxon>Fabaceae</taxon>
        <taxon>Papilionoideae</taxon>
        <taxon>50 kb inversion clade</taxon>
        <taxon>NPAAA clade</taxon>
        <taxon>indigoferoid/millettioid clade</taxon>
        <taxon>Phaseoleae</taxon>
        <taxon>Vigna</taxon>
    </lineage>
</organism>
<evidence type="ECO:0000313" key="2">
    <source>
        <dbReference type="Proteomes" id="UP000087766"/>
    </source>
</evidence>
<reference evidence="3 4" key="2">
    <citation type="submission" date="2025-04" db="UniProtKB">
        <authorList>
            <consortium name="RefSeq"/>
        </authorList>
    </citation>
    <scope>IDENTIFICATION</scope>
    <source>
        <tissue evidence="3 4">Leaf</tissue>
    </source>
</reference>
<dbReference type="RefSeq" id="XP_014512021.1">
    <property type="nucleotide sequence ID" value="XM_014656535.2"/>
</dbReference>
<evidence type="ECO:0000313" key="4">
    <source>
        <dbReference type="RefSeq" id="XP_022641556.1"/>
    </source>
</evidence>
<accession>A0A1S3V100</accession>
<dbReference type="GeneID" id="106770742"/>
<feature type="region of interest" description="Disordered" evidence="1">
    <location>
        <begin position="73"/>
        <end position="109"/>
    </location>
</feature>
<protein>
    <submittedName>
        <fullName evidence="3 4">Uncharacterized protein LOC106770742</fullName>
    </submittedName>
</protein>
<proteinExistence type="predicted"/>